<dbReference type="PANTHER" id="PTHR30146:SF148">
    <property type="entry name" value="HTH-TYPE TRANSCRIPTIONAL REPRESSOR PURR-RELATED"/>
    <property type="match status" value="1"/>
</dbReference>
<dbReference type="NCBIfam" id="NF047341">
    <property type="entry name" value="lactose_RbsR"/>
    <property type="match status" value="1"/>
</dbReference>
<dbReference type="EMBL" id="JBCLUF010000025">
    <property type="protein sequence ID" value="MEY8662673.1"/>
    <property type="molecule type" value="Genomic_DNA"/>
</dbReference>
<keyword evidence="1" id="KW-0678">Repressor</keyword>
<dbReference type="Gene3D" id="3.40.50.2300">
    <property type="match status" value="2"/>
</dbReference>
<evidence type="ECO:0000259" key="6">
    <source>
        <dbReference type="PROSITE" id="PS50943"/>
    </source>
</evidence>
<dbReference type="PANTHER" id="PTHR30146">
    <property type="entry name" value="LACI-RELATED TRANSCRIPTIONAL REPRESSOR"/>
    <property type="match status" value="1"/>
</dbReference>
<reference evidence="7 8" key="1">
    <citation type="submission" date="2024-03" db="EMBL/GenBank/DDBJ databases">
        <title>Mouse gut bacterial collection (mGBC) of GemPharmatech.</title>
        <authorList>
            <person name="He Y."/>
            <person name="Dong L."/>
            <person name="Wu D."/>
            <person name="Gao X."/>
            <person name="Lin Z."/>
        </authorList>
    </citation>
    <scope>NUCLEOTIDE SEQUENCE [LARGE SCALE GENOMIC DNA]</scope>
    <source>
        <strain evidence="7 8">15-30</strain>
    </source>
</reference>
<protein>
    <submittedName>
        <fullName evidence="7">LacI family DNA-binding transcriptional regulator</fullName>
    </submittedName>
</protein>
<keyword evidence="4" id="KW-0804">Transcription</keyword>
<sequence>MEKKKVTIKDVAKYAQVSPATVSQILNGQAKRFDPKTVARVRQAKEDLGYEANYLARKMVGKQSMMIGILVPDITNPFFNTLVKGIEEVLFQAGFIAILGNGGFDGAKEEQCLFEFAQHGVDGFIIASPSISDKALQTVLTAKKRPYLVLDQKAPDGQSDALLLDDRAGGRLAAEYLAKKGHKKVALVVPKVLPANLKRRMQGFLEYYPEALVLTTEFSKAGGKASVPKLLTTKVSAVFALNDELAFGIYRGLAEHGKQVGSDLSVVGYDNVEMCEYVTPALTTIKQPLTLLGKTAAKLILARLKEPTSAYQQVMLPVELIERASVIQNN</sequence>
<dbReference type="SUPFAM" id="SSF53822">
    <property type="entry name" value="Periplasmic binding protein-like I"/>
    <property type="match status" value="1"/>
</dbReference>
<name>A0ABV4DQE4_9LACO</name>
<feature type="domain" description="HTH lacI-type" evidence="5">
    <location>
        <begin position="6"/>
        <end position="61"/>
    </location>
</feature>
<dbReference type="SMART" id="SM00354">
    <property type="entry name" value="HTH_LACI"/>
    <property type="match status" value="1"/>
</dbReference>
<dbReference type="PROSITE" id="PS00356">
    <property type="entry name" value="HTH_LACI_1"/>
    <property type="match status" value="1"/>
</dbReference>
<keyword evidence="3 7" id="KW-0238">DNA-binding</keyword>
<dbReference type="Pfam" id="PF13377">
    <property type="entry name" value="Peripla_BP_3"/>
    <property type="match status" value="1"/>
</dbReference>
<dbReference type="Gene3D" id="1.10.260.40">
    <property type="entry name" value="lambda repressor-like DNA-binding domains"/>
    <property type="match status" value="1"/>
</dbReference>
<dbReference type="InterPro" id="IPR046335">
    <property type="entry name" value="LacI/GalR-like_sensor"/>
</dbReference>
<keyword evidence="8" id="KW-1185">Reference proteome</keyword>
<gene>
    <name evidence="7" type="ORF">AALT52_07220</name>
</gene>
<dbReference type="Proteomes" id="UP001565236">
    <property type="component" value="Unassembled WGS sequence"/>
</dbReference>
<dbReference type="InterPro" id="IPR010982">
    <property type="entry name" value="Lambda_DNA-bd_dom_sf"/>
</dbReference>
<comment type="caution">
    <text evidence="7">The sequence shown here is derived from an EMBL/GenBank/DDBJ whole genome shotgun (WGS) entry which is preliminary data.</text>
</comment>
<evidence type="ECO:0000313" key="7">
    <source>
        <dbReference type="EMBL" id="MEY8662673.1"/>
    </source>
</evidence>
<dbReference type="Pfam" id="PF00356">
    <property type="entry name" value="LacI"/>
    <property type="match status" value="1"/>
</dbReference>
<dbReference type="CDD" id="cd01392">
    <property type="entry name" value="HTH_LacI"/>
    <property type="match status" value="1"/>
</dbReference>
<dbReference type="InterPro" id="IPR028082">
    <property type="entry name" value="Peripla_BP_I"/>
</dbReference>
<evidence type="ECO:0000256" key="4">
    <source>
        <dbReference type="ARBA" id="ARBA00023163"/>
    </source>
</evidence>
<feature type="domain" description="HTH cro/C1-type" evidence="6">
    <location>
        <begin position="2"/>
        <end position="55"/>
    </location>
</feature>
<dbReference type="PROSITE" id="PS50932">
    <property type="entry name" value="HTH_LACI_2"/>
    <property type="match status" value="1"/>
</dbReference>
<evidence type="ECO:0000256" key="1">
    <source>
        <dbReference type="ARBA" id="ARBA00022491"/>
    </source>
</evidence>
<evidence type="ECO:0000256" key="3">
    <source>
        <dbReference type="ARBA" id="ARBA00023125"/>
    </source>
</evidence>
<evidence type="ECO:0000256" key="2">
    <source>
        <dbReference type="ARBA" id="ARBA00023015"/>
    </source>
</evidence>
<evidence type="ECO:0000259" key="5">
    <source>
        <dbReference type="PROSITE" id="PS50932"/>
    </source>
</evidence>
<dbReference type="InterPro" id="IPR000843">
    <property type="entry name" value="HTH_LacI"/>
</dbReference>
<dbReference type="GO" id="GO:0003677">
    <property type="term" value="F:DNA binding"/>
    <property type="evidence" value="ECO:0007669"/>
    <property type="project" value="UniProtKB-KW"/>
</dbReference>
<dbReference type="RefSeq" id="WP_369942410.1">
    <property type="nucleotide sequence ID" value="NZ_JBCLUF010000025.1"/>
</dbReference>
<dbReference type="SUPFAM" id="SSF47413">
    <property type="entry name" value="lambda repressor-like DNA-binding domains"/>
    <property type="match status" value="1"/>
</dbReference>
<dbReference type="PROSITE" id="PS50943">
    <property type="entry name" value="HTH_CROC1"/>
    <property type="match status" value="1"/>
</dbReference>
<proteinExistence type="predicted"/>
<evidence type="ECO:0000313" key="8">
    <source>
        <dbReference type="Proteomes" id="UP001565236"/>
    </source>
</evidence>
<organism evidence="7 8">
    <name type="scientific">Ligilactobacillus faecis</name>
    <dbReference type="NCBI Taxonomy" id="762833"/>
    <lineage>
        <taxon>Bacteria</taxon>
        <taxon>Bacillati</taxon>
        <taxon>Bacillota</taxon>
        <taxon>Bacilli</taxon>
        <taxon>Lactobacillales</taxon>
        <taxon>Lactobacillaceae</taxon>
        <taxon>Ligilactobacillus</taxon>
    </lineage>
</organism>
<dbReference type="InterPro" id="IPR001387">
    <property type="entry name" value="Cro/C1-type_HTH"/>
</dbReference>
<accession>A0ABV4DQE4</accession>
<keyword evidence="2" id="KW-0805">Transcription regulation</keyword>